<dbReference type="Gene3D" id="2.130.10.10">
    <property type="entry name" value="YVTN repeat-like/Quinoprotein amine dehydrogenase"/>
    <property type="match status" value="2"/>
</dbReference>
<feature type="region of interest" description="Disordered" evidence="5">
    <location>
        <begin position="1"/>
        <end position="179"/>
    </location>
</feature>
<dbReference type="PROSITE" id="PS50082">
    <property type="entry name" value="WD_REPEATS_2"/>
    <property type="match status" value="1"/>
</dbReference>
<keyword evidence="7" id="KW-1185">Reference proteome</keyword>
<feature type="compositionally biased region" description="Pro residues" evidence="5">
    <location>
        <begin position="17"/>
        <end position="44"/>
    </location>
</feature>
<dbReference type="Pfam" id="PF23760">
    <property type="entry name" value="Beta-prop_DCAF12"/>
    <property type="match status" value="1"/>
</dbReference>
<protein>
    <submittedName>
        <fullName evidence="8">DDB1- and CUL4-associated factor 12-like protein 2</fullName>
    </submittedName>
</protein>
<evidence type="ECO:0000313" key="7">
    <source>
        <dbReference type="Proteomes" id="UP001652663"/>
    </source>
</evidence>
<proteinExistence type="inferred from homology"/>
<evidence type="ECO:0000259" key="6">
    <source>
        <dbReference type="Pfam" id="PF23760"/>
    </source>
</evidence>
<feature type="compositionally biased region" description="Low complexity" evidence="5">
    <location>
        <begin position="141"/>
        <end position="161"/>
    </location>
</feature>
<keyword evidence="1 4" id="KW-0853">WD repeat</keyword>
<dbReference type="InterPro" id="IPR051191">
    <property type="entry name" value="DCAF12"/>
</dbReference>
<feature type="domain" description="DDB1- and CUL4-associated factor 12 beta-propeller" evidence="6">
    <location>
        <begin position="216"/>
        <end position="595"/>
    </location>
</feature>
<keyword evidence="2" id="KW-0677">Repeat</keyword>
<dbReference type="InterPro" id="IPR001680">
    <property type="entry name" value="WD40_rpt"/>
</dbReference>
<dbReference type="PANTHER" id="PTHR19860">
    <property type="entry name" value="DDB1- AND CUL4-ASSOCIATED FACTOR 12-RELATED"/>
    <property type="match status" value="1"/>
</dbReference>
<name>A0ABM4RXG9_BOSIN</name>
<evidence type="ECO:0000256" key="5">
    <source>
        <dbReference type="SAM" id="MobiDB-lite"/>
    </source>
</evidence>
<dbReference type="PANTHER" id="PTHR19860:SF8">
    <property type="entry name" value="DDB1- AND CUL4-ASSOCIATED FACTOR 12-LIKE PROTEIN 2"/>
    <property type="match status" value="1"/>
</dbReference>
<dbReference type="SMART" id="SM00320">
    <property type="entry name" value="WD40"/>
    <property type="match status" value="2"/>
</dbReference>
<sequence>MSGIQEHWFRVNFNPRPEAPSTPPSCPLLTPPSPPRATWPPTSGPPAACAPLRSAPASSSSQVDFAPAALAAGSISHLEPRRRRPRCRAPPMLRSPVRDSSPGSPALSSHAAPRPPPSMAPEQTGNKKREEPAPQKAAEGSSSLSSSSLSSSSPGSSSPGSAAVHADGPQPPKKSKRMVVRRSLVDYLRGREVGAPDRAGLSGFDSELHGFAVRKLPELLRERELSLGTVDKVFASQWLNARQVVCGTKCNTLFVVDVRSSQVTRIPLIRDRQHPPARAQPGCGIHAVQLNPSKTLLATGGENPNSLAVYWLPTLDPLCLGDHGHKDWIFAIAWMSDTVVVSGSRDGTLGIWKIDPDVFRSSIAWRNAAGLSVYAHIRPAEVEDVPRAATNPRNCKVRAVAFGAKRQELGAVTMDGYFHLWKAQNTLSRLLSIRLPYCRENVCLTYCDELSLYAVGSQSHVSFLDLRQGHQSIRYLCSREGGTGVRSLSFYEHIVTVGTGHGSLLFYDIRAQKFLEEKVSDSQHSSPRPTGRRFRLICGRGWLNQDDLQMNDLSALDELPNALYTHCYNWQEMKLFVAGGPLPSNLRGNYAGLWS</sequence>
<reference evidence="8" key="1">
    <citation type="submission" date="2025-08" db="UniProtKB">
        <authorList>
            <consortium name="RefSeq"/>
        </authorList>
    </citation>
    <scope>IDENTIFICATION</scope>
    <source>
        <tissue evidence="8">Blood</tissue>
    </source>
</reference>
<dbReference type="PROSITE" id="PS50294">
    <property type="entry name" value="WD_REPEATS_REGION"/>
    <property type="match status" value="1"/>
</dbReference>
<evidence type="ECO:0000256" key="2">
    <source>
        <dbReference type="ARBA" id="ARBA00022737"/>
    </source>
</evidence>
<gene>
    <name evidence="8" type="primary">LOC139181240</name>
</gene>
<evidence type="ECO:0000256" key="4">
    <source>
        <dbReference type="PROSITE-ProRule" id="PRU00221"/>
    </source>
</evidence>
<feature type="compositionally biased region" description="Low complexity" evidence="5">
    <location>
        <begin position="45"/>
        <end position="61"/>
    </location>
</feature>
<dbReference type="GeneID" id="139181240"/>
<dbReference type="SUPFAM" id="SSF50978">
    <property type="entry name" value="WD40 repeat-like"/>
    <property type="match status" value="1"/>
</dbReference>
<dbReference type="InterPro" id="IPR036322">
    <property type="entry name" value="WD40_repeat_dom_sf"/>
</dbReference>
<comment type="similarity">
    <text evidence="3">Belongs to the WD repeat DCAF12 family.</text>
</comment>
<feature type="repeat" description="WD" evidence="4">
    <location>
        <begin position="322"/>
        <end position="355"/>
    </location>
</feature>
<evidence type="ECO:0000256" key="3">
    <source>
        <dbReference type="ARBA" id="ARBA00038022"/>
    </source>
</evidence>
<evidence type="ECO:0000256" key="1">
    <source>
        <dbReference type="ARBA" id="ARBA00022574"/>
    </source>
</evidence>
<dbReference type="InterPro" id="IPR056151">
    <property type="entry name" value="Beta-prop_DCAF12"/>
</dbReference>
<evidence type="ECO:0000313" key="8">
    <source>
        <dbReference type="RefSeq" id="XP_070640244.1"/>
    </source>
</evidence>
<dbReference type="InterPro" id="IPR015943">
    <property type="entry name" value="WD40/YVTN_repeat-like_dom_sf"/>
</dbReference>
<dbReference type="RefSeq" id="XP_070640244.1">
    <property type="nucleotide sequence ID" value="XM_070784143.1"/>
</dbReference>
<organism evidence="7 8">
    <name type="scientific">Bos indicus</name>
    <name type="common">Zebu</name>
    <dbReference type="NCBI Taxonomy" id="9915"/>
    <lineage>
        <taxon>Eukaryota</taxon>
        <taxon>Metazoa</taxon>
        <taxon>Chordata</taxon>
        <taxon>Craniata</taxon>
        <taxon>Vertebrata</taxon>
        <taxon>Euteleostomi</taxon>
        <taxon>Mammalia</taxon>
        <taxon>Eutheria</taxon>
        <taxon>Laurasiatheria</taxon>
        <taxon>Artiodactyla</taxon>
        <taxon>Ruminantia</taxon>
        <taxon>Pecora</taxon>
        <taxon>Bovidae</taxon>
        <taxon>Bovinae</taxon>
        <taxon>Bos</taxon>
    </lineage>
</organism>
<accession>A0ABM4RXG9</accession>
<dbReference type="Proteomes" id="UP001652663">
    <property type="component" value="Chromosome X"/>
</dbReference>